<sequence>MAATTAPVLTADQLATGLSYPAYRQHITEVLATPAPDAQLAKMLPHYQENVDRMEQVAPTVVVLPELQAALNKLTQKYIWAIITEGWCGDASQTVPIIEAVAQASGGHLETRYFLRDSHLDLIDRYLTNGGRAIPIAVVLHADSLTEAGVWGPRPTPLQAIMQDLKAHETPFKEIVTQVHAWYDQDATRTTQHELLALVQKLA</sequence>
<accession>A0A7K1TCM5</accession>
<evidence type="ECO:0000313" key="1">
    <source>
        <dbReference type="EMBL" id="MVN76125.1"/>
    </source>
</evidence>
<dbReference type="Gene3D" id="3.40.30.10">
    <property type="entry name" value="Glutaredoxin"/>
    <property type="match status" value="1"/>
</dbReference>
<dbReference type="Proteomes" id="UP000441336">
    <property type="component" value="Unassembled WGS sequence"/>
</dbReference>
<name>A0A7K1TCM5_9BACT</name>
<dbReference type="SUPFAM" id="SSF52833">
    <property type="entry name" value="Thioredoxin-like"/>
    <property type="match status" value="1"/>
</dbReference>
<gene>
    <name evidence="1" type="ORF">GO988_07290</name>
</gene>
<keyword evidence="2" id="KW-1185">Reference proteome</keyword>
<comment type="caution">
    <text evidence="1">The sequence shown here is derived from an EMBL/GenBank/DDBJ whole genome shotgun (WGS) entry which is preliminary data.</text>
</comment>
<dbReference type="AlphaFoldDB" id="A0A7K1TCM5"/>
<dbReference type="RefSeq" id="WP_157563688.1">
    <property type="nucleotide sequence ID" value="NZ_WQKZ01000002.1"/>
</dbReference>
<dbReference type="InterPro" id="IPR036249">
    <property type="entry name" value="Thioredoxin-like_sf"/>
</dbReference>
<organism evidence="1 2">
    <name type="scientific">Hymenobacter ginkgonis</name>
    <dbReference type="NCBI Taxonomy" id="2682976"/>
    <lineage>
        <taxon>Bacteria</taxon>
        <taxon>Pseudomonadati</taxon>
        <taxon>Bacteroidota</taxon>
        <taxon>Cytophagia</taxon>
        <taxon>Cytophagales</taxon>
        <taxon>Hymenobacteraceae</taxon>
        <taxon>Hymenobacter</taxon>
    </lineage>
</organism>
<proteinExistence type="predicted"/>
<dbReference type="Pfam" id="PF14595">
    <property type="entry name" value="Thioredoxin_9"/>
    <property type="match status" value="1"/>
</dbReference>
<evidence type="ECO:0000313" key="2">
    <source>
        <dbReference type="Proteomes" id="UP000441336"/>
    </source>
</evidence>
<reference evidence="1 2" key="1">
    <citation type="submission" date="2019-12" db="EMBL/GenBank/DDBJ databases">
        <title>Hymenobacter sp. HMF4947 Genome sequencing and assembly.</title>
        <authorList>
            <person name="Kang H."/>
            <person name="Cha I."/>
            <person name="Kim H."/>
            <person name="Joh K."/>
        </authorList>
    </citation>
    <scope>NUCLEOTIDE SEQUENCE [LARGE SCALE GENOMIC DNA]</scope>
    <source>
        <strain evidence="1 2">HMF4947</strain>
    </source>
</reference>
<dbReference type="EMBL" id="WQKZ01000002">
    <property type="protein sequence ID" value="MVN76125.1"/>
    <property type="molecule type" value="Genomic_DNA"/>
</dbReference>
<protein>
    <submittedName>
        <fullName evidence="1">Thioredoxin family protein</fullName>
    </submittedName>
</protein>